<gene>
    <name evidence="2" type="ORF">OJ996_17460</name>
</gene>
<evidence type="ECO:0000313" key="3">
    <source>
        <dbReference type="Proteomes" id="UP001165653"/>
    </source>
</evidence>
<evidence type="ECO:0008006" key="4">
    <source>
        <dbReference type="Google" id="ProtNLM"/>
    </source>
</evidence>
<evidence type="ECO:0000256" key="1">
    <source>
        <dbReference type="SAM" id="MobiDB-lite"/>
    </source>
</evidence>
<organism evidence="2 3">
    <name type="scientific">Luteolibacter rhizosphaerae</name>
    <dbReference type="NCBI Taxonomy" id="2989719"/>
    <lineage>
        <taxon>Bacteria</taxon>
        <taxon>Pseudomonadati</taxon>
        <taxon>Verrucomicrobiota</taxon>
        <taxon>Verrucomicrobiia</taxon>
        <taxon>Verrucomicrobiales</taxon>
        <taxon>Verrucomicrobiaceae</taxon>
        <taxon>Luteolibacter</taxon>
    </lineage>
</organism>
<evidence type="ECO:0000313" key="2">
    <source>
        <dbReference type="EMBL" id="MCW1915376.1"/>
    </source>
</evidence>
<name>A0ABT3G7B8_9BACT</name>
<dbReference type="RefSeq" id="WP_264514924.1">
    <property type="nucleotide sequence ID" value="NZ_JAPDDR010000009.1"/>
</dbReference>
<comment type="caution">
    <text evidence="2">The sequence shown here is derived from an EMBL/GenBank/DDBJ whole genome shotgun (WGS) entry which is preliminary data.</text>
</comment>
<reference evidence="2" key="1">
    <citation type="submission" date="2022-10" db="EMBL/GenBank/DDBJ databases">
        <title>Luteolibacter sp. GHJ8, whole genome shotgun sequencing project.</title>
        <authorList>
            <person name="Zhao G."/>
            <person name="Shen L."/>
        </authorList>
    </citation>
    <scope>NUCLEOTIDE SEQUENCE</scope>
    <source>
        <strain evidence="2">GHJ8</strain>
    </source>
</reference>
<accession>A0ABT3G7B8</accession>
<protein>
    <recommendedName>
        <fullName evidence="4">HEAT repeat domain-containing protein</fullName>
    </recommendedName>
</protein>
<dbReference type="EMBL" id="JAPDDR010000009">
    <property type="protein sequence ID" value="MCW1915376.1"/>
    <property type="molecule type" value="Genomic_DNA"/>
</dbReference>
<dbReference type="Proteomes" id="UP001165653">
    <property type="component" value="Unassembled WGS sequence"/>
</dbReference>
<sequence length="418" mass="46156">MKAATLTFVITGSLLAGSVCLLALPHVRRSSTQEEGAGVATDQAAIKPGKSPGSALARGEGSGNAGEDPEATAARVHAGIGEAREQLLKVCATGNVAERYRNLAKLFDRYSSADYLDAAEALITLGFGPESKECLMLLSAWVEREPERALTELVNSPRQEILPPLIRAWAESDPKAALAWIETTKPEQKIVLQNQVVSVLMRRDPAAAKALLESMPPDQQGVALYSIVPRDLGLRDRAGLQAWIDALPAALRQQALGLMLQSLPGSRTAEKLEWMQRYPSLASPGPVNHMYADWIRSDEAAALSSIETLDKPELREAAYEGISRTYLIMGKEKESFEAMQRSTPEYNEERLELWLTSPRNGAPLVALEQITNIRDESRRKPIYRRLLSDWQEADPKAAKEWMNTHEIPEDVRKALEER</sequence>
<proteinExistence type="predicted"/>
<keyword evidence="3" id="KW-1185">Reference proteome</keyword>
<feature type="region of interest" description="Disordered" evidence="1">
    <location>
        <begin position="32"/>
        <end position="69"/>
    </location>
</feature>